<gene>
    <name evidence="3" type="ORF">K227x_07140</name>
</gene>
<organism evidence="3 4">
    <name type="scientific">Rubripirellula lacrimiformis</name>
    <dbReference type="NCBI Taxonomy" id="1930273"/>
    <lineage>
        <taxon>Bacteria</taxon>
        <taxon>Pseudomonadati</taxon>
        <taxon>Planctomycetota</taxon>
        <taxon>Planctomycetia</taxon>
        <taxon>Pirellulales</taxon>
        <taxon>Pirellulaceae</taxon>
        <taxon>Rubripirellula</taxon>
    </lineage>
</organism>
<feature type="region of interest" description="Disordered" evidence="1">
    <location>
        <begin position="80"/>
        <end position="118"/>
    </location>
</feature>
<feature type="chain" id="PRO_5021926501" evidence="2">
    <location>
        <begin position="26"/>
        <end position="176"/>
    </location>
</feature>
<accession>A0A517N5M6</accession>
<evidence type="ECO:0000256" key="2">
    <source>
        <dbReference type="SAM" id="SignalP"/>
    </source>
</evidence>
<dbReference type="EMBL" id="CP036525">
    <property type="protein sequence ID" value="QDT02338.1"/>
    <property type="molecule type" value="Genomic_DNA"/>
</dbReference>
<feature type="signal peptide" evidence="2">
    <location>
        <begin position="1"/>
        <end position="25"/>
    </location>
</feature>
<keyword evidence="4" id="KW-1185">Reference proteome</keyword>
<sequence length="176" mass="18182" precursor="true">MLSAVRPFLTPLLLCAVLCIGHAPAWIHVSRCGHDHDALAMCSGHHHPQGAMHHESCSGSDSVGHHHGCTADSTCDVDALPGDPNSAPDASSTGATAADSSTRYQSDPPADPSDSHDSQNCPVCQSVFAPIGSVQTFDFFQASLVAGDGLVCRDVSIDVESPVFLPPSRGPPTASC</sequence>
<feature type="compositionally biased region" description="Low complexity" evidence="1">
    <location>
        <begin position="86"/>
        <end position="108"/>
    </location>
</feature>
<reference evidence="3 4" key="1">
    <citation type="submission" date="2019-02" db="EMBL/GenBank/DDBJ databases">
        <title>Deep-cultivation of Planctomycetes and their phenomic and genomic characterization uncovers novel biology.</title>
        <authorList>
            <person name="Wiegand S."/>
            <person name="Jogler M."/>
            <person name="Boedeker C."/>
            <person name="Pinto D."/>
            <person name="Vollmers J."/>
            <person name="Rivas-Marin E."/>
            <person name="Kohn T."/>
            <person name="Peeters S.H."/>
            <person name="Heuer A."/>
            <person name="Rast P."/>
            <person name="Oberbeckmann S."/>
            <person name="Bunk B."/>
            <person name="Jeske O."/>
            <person name="Meyerdierks A."/>
            <person name="Storesund J.E."/>
            <person name="Kallscheuer N."/>
            <person name="Luecker S."/>
            <person name="Lage O.M."/>
            <person name="Pohl T."/>
            <person name="Merkel B.J."/>
            <person name="Hornburger P."/>
            <person name="Mueller R.-W."/>
            <person name="Bruemmer F."/>
            <person name="Labrenz M."/>
            <person name="Spormann A.M."/>
            <person name="Op den Camp H."/>
            <person name="Overmann J."/>
            <person name="Amann R."/>
            <person name="Jetten M.S.M."/>
            <person name="Mascher T."/>
            <person name="Medema M.H."/>
            <person name="Devos D.P."/>
            <person name="Kaster A.-K."/>
            <person name="Ovreas L."/>
            <person name="Rohde M."/>
            <person name="Galperin M.Y."/>
            <person name="Jogler C."/>
        </authorList>
    </citation>
    <scope>NUCLEOTIDE SEQUENCE [LARGE SCALE GENOMIC DNA]</scope>
    <source>
        <strain evidence="3 4">K22_7</strain>
    </source>
</reference>
<dbReference type="AlphaFoldDB" id="A0A517N5M6"/>
<dbReference type="Proteomes" id="UP000318538">
    <property type="component" value="Chromosome"/>
</dbReference>
<evidence type="ECO:0000313" key="4">
    <source>
        <dbReference type="Proteomes" id="UP000318538"/>
    </source>
</evidence>
<proteinExistence type="predicted"/>
<evidence type="ECO:0000313" key="3">
    <source>
        <dbReference type="EMBL" id="QDT02338.1"/>
    </source>
</evidence>
<name>A0A517N5M6_9BACT</name>
<dbReference type="KEGG" id="rlc:K227x_07140"/>
<protein>
    <submittedName>
        <fullName evidence="3">Uncharacterized protein</fullName>
    </submittedName>
</protein>
<evidence type="ECO:0000256" key="1">
    <source>
        <dbReference type="SAM" id="MobiDB-lite"/>
    </source>
</evidence>
<keyword evidence="2" id="KW-0732">Signal</keyword>